<keyword evidence="2 5" id="KW-0812">Transmembrane</keyword>
<dbReference type="InterPro" id="IPR052561">
    <property type="entry name" value="ComplexI_Subunit1"/>
</dbReference>
<keyword evidence="4 5" id="KW-0472">Membrane</keyword>
<dbReference type="InterPro" id="IPR001694">
    <property type="entry name" value="NADH_UbQ_OxRdtase_su1/FPO"/>
</dbReference>
<comment type="subcellular location">
    <subcellularLocation>
        <location evidence="1">Membrane</location>
        <topology evidence="1">Multi-pass membrane protein</topology>
    </subcellularLocation>
</comment>
<evidence type="ECO:0000313" key="7">
    <source>
        <dbReference type="Proteomes" id="UP000070352"/>
    </source>
</evidence>
<dbReference type="STRING" id="1413211.U473_09165"/>
<dbReference type="RefSeq" id="WP_068725521.1">
    <property type="nucleotide sequence ID" value="NZ_LSKU01000001.1"/>
</dbReference>
<proteinExistence type="predicted"/>
<protein>
    <recommendedName>
        <fullName evidence="8">Formate hydrogenlyase</fullName>
    </recommendedName>
</protein>
<dbReference type="EMBL" id="LSKU01000001">
    <property type="protein sequence ID" value="KXG44152.1"/>
    <property type="molecule type" value="Genomic_DNA"/>
</dbReference>
<gene>
    <name evidence="6" type="ORF">U473_09165</name>
</gene>
<comment type="caution">
    <text evidence="6">The sequence shown here is derived from an EMBL/GenBank/DDBJ whole genome shotgun (WGS) entry which is preliminary data.</text>
</comment>
<evidence type="ECO:0000256" key="3">
    <source>
        <dbReference type="ARBA" id="ARBA00022989"/>
    </source>
</evidence>
<dbReference type="Proteomes" id="UP000070352">
    <property type="component" value="Unassembled WGS sequence"/>
</dbReference>
<evidence type="ECO:0000256" key="5">
    <source>
        <dbReference type="SAM" id="Phobius"/>
    </source>
</evidence>
<feature type="transmembrane region" description="Helical" evidence="5">
    <location>
        <begin position="6"/>
        <end position="28"/>
    </location>
</feature>
<feature type="transmembrane region" description="Helical" evidence="5">
    <location>
        <begin position="257"/>
        <end position="281"/>
    </location>
</feature>
<feature type="transmembrane region" description="Helical" evidence="5">
    <location>
        <begin position="70"/>
        <end position="91"/>
    </location>
</feature>
<feature type="transmembrane region" description="Helical" evidence="5">
    <location>
        <begin position="103"/>
        <end position="123"/>
    </location>
</feature>
<name>A0A135L561_9BACI</name>
<evidence type="ECO:0000256" key="2">
    <source>
        <dbReference type="ARBA" id="ARBA00022692"/>
    </source>
</evidence>
<evidence type="ECO:0008006" key="8">
    <source>
        <dbReference type="Google" id="ProtNLM"/>
    </source>
</evidence>
<feature type="transmembrane region" description="Helical" evidence="5">
    <location>
        <begin position="135"/>
        <end position="155"/>
    </location>
</feature>
<dbReference type="PANTHER" id="PTHR43359">
    <property type="entry name" value="FORMATE HYDROGENLYASE SUBUNIT 4"/>
    <property type="match status" value="1"/>
</dbReference>
<dbReference type="Pfam" id="PF00146">
    <property type="entry name" value="NADHdh"/>
    <property type="match status" value="1"/>
</dbReference>
<dbReference type="OrthoDB" id="9778499at2"/>
<evidence type="ECO:0000313" key="6">
    <source>
        <dbReference type="EMBL" id="KXG44152.1"/>
    </source>
</evidence>
<feature type="transmembrane region" description="Helical" evidence="5">
    <location>
        <begin position="175"/>
        <end position="193"/>
    </location>
</feature>
<dbReference type="PANTHER" id="PTHR43359:SF1">
    <property type="entry name" value="FORMATE HYDROGENLYASE SUBUNIT 4-RELATED"/>
    <property type="match status" value="1"/>
</dbReference>
<keyword evidence="3 5" id="KW-1133">Transmembrane helix</keyword>
<sequence>MNLFSEFVWIFIQFALFLIVSPFIQGIIKKTKARLQSRKGPSIWQGYYDLKKYFHKSIVLSEDASWITKITPYVVFTAIGLSSILVVTFFYSPTRGEIGDILVIIYLFTLARFFLTLVGLDAGSSFGGMGSSRELAVSALAEPAFILAVFTYVYPLKVTSFDEVVRQLNSSNIEWLNPTILFSFLALFIILLTETGRIPVDNPDTHLELTMIHEGMLLEFTGRHLALMTWAQWIKQMILLSIIASFFFPYISFNYTFLGIFTSFIIYFAKIIGLAILLGVVETALAKMRFYRIPRLLGMSMILSIFTFLSQYVI</sequence>
<organism evidence="6 7">
    <name type="scientific">Tepidibacillus decaturensis</name>
    <dbReference type="NCBI Taxonomy" id="1413211"/>
    <lineage>
        <taxon>Bacteria</taxon>
        <taxon>Bacillati</taxon>
        <taxon>Bacillota</taxon>
        <taxon>Bacilli</taxon>
        <taxon>Bacillales</taxon>
        <taxon>Bacillaceae</taxon>
        <taxon>Tepidibacillus</taxon>
    </lineage>
</organism>
<evidence type="ECO:0000256" key="1">
    <source>
        <dbReference type="ARBA" id="ARBA00004141"/>
    </source>
</evidence>
<evidence type="ECO:0000256" key="4">
    <source>
        <dbReference type="ARBA" id="ARBA00023136"/>
    </source>
</evidence>
<dbReference type="GO" id="GO:0005886">
    <property type="term" value="C:plasma membrane"/>
    <property type="evidence" value="ECO:0007669"/>
    <property type="project" value="TreeGrafter"/>
</dbReference>
<feature type="transmembrane region" description="Helical" evidence="5">
    <location>
        <begin position="293"/>
        <end position="313"/>
    </location>
</feature>
<reference evidence="6 7" key="1">
    <citation type="submission" date="2016-02" db="EMBL/GenBank/DDBJ databases">
        <title>Draft Genome for Tepidibacillus decaturensis nov. sp. Strain Z9, an Anaerobic, Moderately Thermophilic and Heterotrophic Bacterium from Deep Subsurface of the Illinois Basin, USA.</title>
        <authorList>
            <person name="Dong Y."/>
            <person name="Chang J.Y."/>
            <person name="Sanford R."/>
            <person name="Fouke B.W."/>
        </authorList>
    </citation>
    <scope>NUCLEOTIDE SEQUENCE [LARGE SCALE GENOMIC DNA]</scope>
    <source>
        <strain evidence="6 7">Z9</strain>
    </source>
</reference>
<dbReference type="AlphaFoldDB" id="A0A135L561"/>
<feature type="transmembrane region" description="Helical" evidence="5">
    <location>
        <begin position="233"/>
        <end position="251"/>
    </location>
</feature>
<accession>A0A135L561</accession>
<keyword evidence="7" id="KW-1185">Reference proteome</keyword>